<organism evidence="1">
    <name type="scientific">uncultured Caudovirales phage</name>
    <dbReference type="NCBI Taxonomy" id="2100421"/>
    <lineage>
        <taxon>Viruses</taxon>
        <taxon>Duplodnaviria</taxon>
        <taxon>Heunggongvirae</taxon>
        <taxon>Uroviricota</taxon>
        <taxon>Caudoviricetes</taxon>
        <taxon>Peduoviridae</taxon>
        <taxon>Maltschvirus</taxon>
        <taxon>Maltschvirus maltsch</taxon>
    </lineage>
</organism>
<sequence>MNNSAFAPFGPTYLIGTTAVQVLSTNNNGCTSYRVRSLLTTTQYLSWAPAGVANAAPTITVTAPGANPSPYTLGITPGTVEVFGNLPPNGFFKADIAAAFEITPGEGL</sequence>
<dbReference type="EMBL" id="LR798241">
    <property type="protein sequence ID" value="CAB5214261.1"/>
    <property type="molecule type" value="Genomic_DNA"/>
</dbReference>
<accession>A0A6J7WGC2</accession>
<protein>
    <submittedName>
        <fullName evidence="1">Uncharacterized protein</fullName>
    </submittedName>
</protein>
<name>A0A6J7WGC2_9CAUD</name>
<gene>
    <name evidence="1" type="ORF">UFOVP195_44</name>
</gene>
<proteinExistence type="predicted"/>
<evidence type="ECO:0000313" key="1">
    <source>
        <dbReference type="EMBL" id="CAB5214261.1"/>
    </source>
</evidence>
<reference evidence="1" key="1">
    <citation type="submission" date="2020-05" db="EMBL/GenBank/DDBJ databases">
        <authorList>
            <person name="Chiriac C."/>
            <person name="Salcher M."/>
            <person name="Ghai R."/>
            <person name="Kavagutti S V."/>
        </authorList>
    </citation>
    <scope>NUCLEOTIDE SEQUENCE</scope>
</reference>